<dbReference type="AlphaFoldDB" id="A0A5K1K720"/>
<feature type="region of interest" description="Disordered" evidence="5">
    <location>
        <begin position="337"/>
        <end position="372"/>
    </location>
</feature>
<accession>A0A5K1K720</accession>
<dbReference type="GO" id="GO:0006888">
    <property type="term" value="P:endoplasmic reticulum to Golgi vesicle-mediated transport"/>
    <property type="evidence" value="ECO:0007669"/>
    <property type="project" value="TreeGrafter"/>
</dbReference>
<keyword evidence="7" id="KW-0808">Transferase</keyword>
<gene>
    <name evidence="7" type="primary">Q4WXC5</name>
</gene>
<dbReference type="GO" id="GO:0031267">
    <property type="term" value="F:small GTPase binding"/>
    <property type="evidence" value="ECO:0007669"/>
    <property type="project" value="TreeGrafter"/>
</dbReference>
<protein>
    <submittedName>
        <fullName evidence="7">DNA primase (EC)</fullName>
        <ecNumber evidence="7">2.7.7.-</ecNumber>
    </submittedName>
</protein>
<dbReference type="EC" id="2.7.7.-" evidence="7"/>
<feature type="compositionally biased region" description="Polar residues" evidence="5">
    <location>
        <begin position="413"/>
        <end position="422"/>
    </location>
</feature>
<evidence type="ECO:0000256" key="4">
    <source>
        <dbReference type="SAM" id="Coils"/>
    </source>
</evidence>
<feature type="coiled-coil region" evidence="4">
    <location>
        <begin position="212"/>
        <end position="270"/>
    </location>
</feature>
<dbReference type="PANTHER" id="PTHR18921:SF2">
    <property type="entry name" value="THYROID RECEPTOR-INTERACTING PROTEIN 11"/>
    <property type="match status" value="1"/>
</dbReference>
<dbReference type="GO" id="GO:0007030">
    <property type="term" value="P:Golgi organization"/>
    <property type="evidence" value="ECO:0007669"/>
    <property type="project" value="TreeGrafter"/>
</dbReference>
<dbReference type="Pfam" id="PF10375">
    <property type="entry name" value="GRAB"/>
    <property type="match status" value="1"/>
</dbReference>
<feature type="region of interest" description="Disordered" evidence="5">
    <location>
        <begin position="391"/>
        <end position="464"/>
    </location>
</feature>
<name>A0A5K1K720_9APHY</name>
<feature type="coiled-coil region" evidence="4">
    <location>
        <begin position="17"/>
        <end position="182"/>
    </location>
</feature>
<keyword evidence="7" id="KW-0548">Nucleotidyltransferase</keyword>
<dbReference type="GO" id="GO:0005794">
    <property type="term" value="C:Golgi apparatus"/>
    <property type="evidence" value="ECO:0007669"/>
    <property type="project" value="UniProtKB-SubCell"/>
</dbReference>
<dbReference type="GO" id="GO:0016779">
    <property type="term" value="F:nucleotidyltransferase activity"/>
    <property type="evidence" value="ECO:0007669"/>
    <property type="project" value="UniProtKB-KW"/>
</dbReference>
<evidence type="ECO:0000256" key="5">
    <source>
        <dbReference type="SAM" id="MobiDB-lite"/>
    </source>
</evidence>
<dbReference type="EMBL" id="LR729780">
    <property type="protein sequence ID" value="VWP01920.1"/>
    <property type="molecule type" value="Genomic_DNA"/>
</dbReference>
<keyword evidence="3 4" id="KW-0175">Coiled coil</keyword>
<sequence length="464" mass="52668">MQHRHTKNGDAEHLDPVQRLEQELQRTREEKDVLATQYRNLLAKLTTMRTTLGNKLQQDAEELDRQEQLVQQLTVQNEDLAATVETLQSELIASNEEAERASRELETMRSRALHDNSQETFLRERELRELQAELEQCRIERDEWEQKALQEHIEADEARTTVDSLQRDVEIERESKRHAETNLEVEREKCVNLQSVLEDFQASKDHDLKQAVKEYEAQLIQVTQSLAEFKSRALNAELQLDESSTNNSRVQELEKEVKEKSVLVGKLRQEAVIMNEHLMEALRRLRRSSSDTNVDRRLVTNVLLSFLTTPRADSKRFEMLSLLSTILQWSDDEREKAGLQRSASSQPPSGGSIWGRSATSSPAVKPVELQKTDETESFSRLWVEFLLTEASSGEGGLPPPPRSPSRLNGSLPTTPTQPSTRMSPLGLNGTRRLPSFTSAAIASSPDLSVQLSSPPHKGKDRALP</sequence>
<dbReference type="PROSITE" id="PS50913">
    <property type="entry name" value="GRIP"/>
    <property type="match status" value="1"/>
</dbReference>
<reference evidence="7" key="1">
    <citation type="submission" date="2019-10" db="EMBL/GenBank/DDBJ databases">
        <authorList>
            <person name="Nor Muhammad N."/>
        </authorList>
    </citation>
    <scope>NUCLEOTIDE SEQUENCE</scope>
</reference>
<evidence type="ECO:0000256" key="3">
    <source>
        <dbReference type="ARBA" id="ARBA00023054"/>
    </source>
</evidence>
<proteinExistence type="predicted"/>
<feature type="compositionally biased region" description="Polar residues" evidence="5">
    <location>
        <begin position="435"/>
        <end position="453"/>
    </location>
</feature>
<organism evidence="7">
    <name type="scientific">Ganoderma boninense</name>
    <dbReference type="NCBI Taxonomy" id="34458"/>
    <lineage>
        <taxon>Eukaryota</taxon>
        <taxon>Fungi</taxon>
        <taxon>Dikarya</taxon>
        <taxon>Basidiomycota</taxon>
        <taxon>Agaricomycotina</taxon>
        <taxon>Agaricomycetes</taxon>
        <taxon>Polyporales</taxon>
        <taxon>Polyporaceae</taxon>
        <taxon>Ganoderma</taxon>
    </lineage>
</organism>
<dbReference type="InterPro" id="IPR000237">
    <property type="entry name" value="GRIP_dom"/>
</dbReference>
<evidence type="ECO:0000313" key="7">
    <source>
        <dbReference type="EMBL" id="VWP01920.1"/>
    </source>
</evidence>
<dbReference type="InterPro" id="IPR019459">
    <property type="entry name" value="GRAB"/>
</dbReference>
<evidence type="ECO:0000259" key="6">
    <source>
        <dbReference type="PROSITE" id="PS50913"/>
    </source>
</evidence>
<keyword evidence="2" id="KW-0333">Golgi apparatus</keyword>
<comment type="subcellular location">
    <subcellularLocation>
        <location evidence="1">Golgi apparatus</location>
    </subcellularLocation>
</comment>
<dbReference type="PANTHER" id="PTHR18921">
    <property type="entry name" value="MYOSIN HEAVY CHAIN - RELATED"/>
    <property type="match status" value="1"/>
</dbReference>
<evidence type="ECO:0000256" key="1">
    <source>
        <dbReference type="ARBA" id="ARBA00004555"/>
    </source>
</evidence>
<evidence type="ECO:0000256" key="2">
    <source>
        <dbReference type="ARBA" id="ARBA00023034"/>
    </source>
</evidence>
<feature type="domain" description="GRIP" evidence="6">
    <location>
        <begin position="289"/>
        <end position="340"/>
    </location>
</feature>